<keyword evidence="1" id="KW-0812">Transmembrane</keyword>
<comment type="caution">
    <text evidence="2">The sequence shown here is derived from an EMBL/GenBank/DDBJ whole genome shotgun (WGS) entry which is preliminary data.</text>
</comment>
<dbReference type="Pfam" id="PF09980">
    <property type="entry name" value="DUF2214"/>
    <property type="match status" value="1"/>
</dbReference>
<keyword evidence="3" id="KW-1185">Reference proteome</keyword>
<reference evidence="3" key="1">
    <citation type="journal article" date="2019" name="Int. J. Syst. Evol. Microbiol.">
        <title>The Global Catalogue of Microorganisms (GCM) 10K type strain sequencing project: providing services to taxonomists for standard genome sequencing and annotation.</title>
        <authorList>
            <consortium name="The Broad Institute Genomics Platform"/>
            <consortium name="The Broad Institute Genome Sequencing Center for Infectious Disease"/>
            <person name="Wu L."/>
            <person name="Ma J."/>
        </authorList>
    </citation>
    <scope>NUCLEOTIDE SEQUENCE [LARGE SCALE GENOMIC DNA]</scope>
    <source>
        <strain evidence="3">KCTC 23701</strain>
    </source>
</reference>
<feature type="transmembrane region" description="Helical" evidence="1">
    <location>
        <begin position="131"/>
        <end position="149"/>
    </location>
</feature>
<feature type="transmembrane region" description="Helical" evidence="1">
    <location>
        <begin position="46"/>
        <end position="65"/>
    </location>
</feature>
<keyword evidence="1" id="KW-1133">Transmembrane helix</keyword>
<keyword evidence="1" id="KW-0472">Membrane</keyword>
<accession>A0ABQ3H229</accession>
<proteinExistence type="predicted"/>
<feature type="transmembrane region" description="Helical" evidence="1">
    <location>
        <begin position="6"/>
        <end position="25"/>
    </location>
</feature>
<name>A0ABQ3H229_9NEIS</name>
<gene>
    <name evidence="2" type="ORF">GCM10007350_21340</name>
</gene>
<protein>
    <submittedName>
        <fullName evidence="2">Membrane protein</fullName>
    </submittedName>
</protein>
<organism evidence="2 3">
    <name type="scientific">Jeongeupia chitinilytica</name>
    <dbReference type="NCBI Taxonomy" id="1041641"/>
    <lineage>
        <taxon>Bacteria</taxon>
        <taxon>Pseudomonadati</taxon>
        <taxon>Pseudomonadota</taxon>
        <taxon>Betaproteobacteria</taxon>
        <taxon>Neisseriales</taxon>
        <taxon>Chitinibacteraceae</taxon>
        <taxon>Jeongeupia</taxon>
    </lineage>
</organism>
<dbReference type="EMBL" id="BMYO01000005">
    <property type="protein sequence ID" value="GHD63595.1"/>
    <property type="molecule type" value="Genomic_DNA"/>
</dbReference>
<evidence type="ECO:0000256" key="1">
    <source>
        <dbReference type="SAM" id="Phobius"/>
    </source>
</evidence>
<evidence type="ECO:0000313" key="3">
    <source>
        <dbReference type="Proteomes" id="UP000604737"/>
    </source>
</evidence>
<dbReference type="Proteomes" id="UP000604737">
    <property type="component" value="Unassembled WGS sequence"/>
</dbReference>
<evidence type="ECO:0000313" key="2">
    <source>
        <dbReference type="EMBL" id="GHD63595.1"/>
    </source>
</evidence>
<dbReference type="RefSeq" id="WP_189460610.1">
    <property type="nucleotide sequence ID" value="NZ_BMYO01000005.1"/>
</dbReference>
<feature type="transmembrane region" description="Helical" evidence="1">
    <location>
        <begin position="77"/>
        <end position="95"/>
    </location>
</feature>
<dbReference type="InterPro" id="IPR018706">
    <property type="entry name" value="DUF2214_membrane"/>
</dbReference>
<sequence length="151" mass="17025">MLLDAVLAACHYLAIFMVITFLSIETVLVRREWMPTAAVRLARYDMLYFLMAMLALATGLGRLFYGVKGSEFYLHNPVFHAKLSVFVLIGLISIYPTRRFAAWRKAVAAAPDFTPPDGELARVRRCLMWETHLIVLLPILAAFMARGFGLA</sequence>